<comment type="caution">
    <text evidence="1">The sequence shown here is derived from an EMBL/GenBank/DDBJ whole genome shotgun (WGS) entry which is preliminary data.</text>
</comment>
<name>A0A511FSJ1_9PROT</name>
<accession>A0A511FSJ1</accession>
<dbReference type="Proteomes" id="UP000321800">
    <property type="component" value="Unassembled WGS sequence"/>
</dbReference>
<proteinExistence type="predicted"/>
<dbReference type="EMBL" id="BJVR01000105">
    <property type="protein sequence ID" value="GEL51916.1"/>
    <property type="molecule type" value="Genomic_DNA"/>
</dbReference>
<organism evidence="1 2">
    <name type="scientific">Acetobacter tropicalis</name>
    <dbReference type="NCBI Taxonomy" id="104102"/>
    <lineage>
        <taxon>Bacteria</taxon>
        <taxon>Pseudomonadati</taxon>
        <taxon>Pseudomonadota</taxon>
        <taxon>Alphaproteobacteria</taxon>
        <taxon>Acetobacterales</taxon>
        <taxon>Acetobacteraceae</taxon>
        <taxon>Acetobacter</taxon>
    </lineage>
</organism>
<dbReference type="RefSeq" id="WP_045541256.1">
    <property type="nucleotide sequence ID" value="NZ_BJVR01000105.1"/>
</dbReference>
<dbReference type="AlphaFoldDB" id="A0A511FSJ1"/>
<protein>
    <submittedName>
        <fullName evidence="1">Uncharacterized protein</fullName>
    </submittedName>
</protein>
<reference evidence="1 2" key="1">
    <citation type="submission" date="2019-07" db="EMBL/GenBank/DDBJ databases">
        <title>Whole genome shotgun sequence of Acetobacter tropicalis NBRC 16470.</title>
        <authorList>
            <person name="Hosoyama A."/>
            <person name="Uohara A."/>
            <person name="Ohji S."/>
            <person name="Ichikawa N."/>
        </authorList>
    </citation>
    <scope>NUCLEOTIDE SEQUENCE [LARGE SCALE GENOMIC DNA]</scope>
    <source>
        <strain evidence="1 2">NBRC 16470</strain>
    </source>
</reference>
<gene>
    <name evidence="1" type="ORF">ATR01nite_29910</name>
</gene>
<evidence type="ECO:0000313" key="2">
    <source>
        <dbReference type="Proteomes" id="UP000321800"/>
    </source>
</evidence>
<sequence>MTTDVMLTETLKTDLEVLHMWKPSRPITKTRAFLFLTEDVASRVNNPWDERESLRGRTKAVFDDFIENGRPNYGLFEESGGRNGIAQMKVMAPAPGIRLFGAFIHPSCFVGLRLFHRDELPFKPTGQKGRIDYKTLNSELIHEWVTLLPSVDRIRIKDL</sequence>
<evidence type="ECO:0000313" key="1">
    <source>
        <dbReference type="EMBL" id="GEL51916.1"/>
    </source>
</evidence>